<evidence type="ECO:0000259" key="1">
    <source>
        <dbReference type="SMART" id="SM00587"/>
    </source>
</evidence>
<dbReference type="Proteomes" id="UP000694866">
    <property type="component" value="Unplaced"/>
</dbReference>
<dbReference type="GeneID" id="105267624"/>
<dbReference type="SMART" id="SM00587">
    <property type="entry name" value="CHK"/>
    <property type="match status" value="2"/>
</dbReference>
<dbReference type="InterPro" id="IPR011009">
    <property type="entry name" value="Kinase-like_dom_sf"/>
</dbReference>
<proteinExistence type="predicted"/>
<dbReference type="SUPFAM" id="SSF56112">
    <property type="entry name" value="Protein kinase-like (PK-like)"/>
    <property type="match status" value="2"/>
</dbReference>
<feature type="domain" description="CHK kinase-like" evidence="1">
    <location>
        <begin position="533"/>
        <end position="720"/>
    </location>
</feature>
<dbReference type="Gene3D" id="3.90.1200.10">
    <property type="match status" value="2"/>
</dbReference>
<accession>A0A9R1T942</accession>
<keyword evidence="2" id="KW-1185">Reference proteome</keyword>
<dbReference type="AlphaFoldDB" id="A0A9R1T942"/>
<dbReference type="PANTHER" id="PTHR11012:SF55">
    <property type="entry name" value="BHLH DOMAIN-CONTAINING PROTEIN"/>
    <property type="match status" value="1"/>
</dbReference>
<dbReference type="RefSeq" id="XP_011304912.1">
    <property type="nucleotide sequence ID" value="XM_011306610.1"/>
</dbReference>
<dbReference type="InterPro" id="IPR015897">
    <property type="entry name" value="CHK_kinase-like"/>
</dbReference>
<feature type="domain" description="CHK kinase-like" evidence="1">
    <location>
        <begin position="134"/>
        <end position="320"/>
    </location>
</feature>
<name>A0A9R1T942_9HYME</name>
<dbReference type="InterPro" id="IPR004119">
    <property type="entry name" value="EcKL"/>
</dbReference>
<reference evidence="3" key="1">
    <citation type="submission" date="2025-08" db="UniProtKB">
        <authorList>
            <consortium name="RefSeq"/>
        </authorList>
    </citation>
    <scope>IDENTIFICATION</scope>
    <source>
        <strain evidence="3">USDA-PBARC FA_bdor</strain>
        <tissue evidence="3">Whole organism</tissue>
    </source>
</reference>
<sequence>MGEHLKDLQSLLQRSLGDNYTVDNYTTEDLLPPGENYGSKMLKVDVKLKNQDDGKTEELHLVGKLLPSNPQVRAMLDFSVTFKKETFMYSKLLPYYRKLEIENGVDEAFNFAPKCYGSRLGLGSAGNFDDNALLLLENLKPQGYYCVDRRTGCSLPHARIAVNALANFHALGMATKENDPEFFETLKIEAKSLDIGDPEKWKELARQRFKDIDDDPEVKKYYKSCETMSMAVFEKWMAPPEEPWASITHSDFWTNNFMFRDGSDGQPDDIKLVDFQNFLFTSPLREIIFFVTSGLDSETVGHVDELIDFYYETLIEKMKSLGCDVSAYSRESFDEKMREDAAIEFGHSMCLLHVITLDSSSVSQADNIIEVMESKHKNVMYQKRLRELIRTYCRKGWLKDSLKMTEPDLKDLQSVLQSALGDDLTIQNYEMKDLLPPGENYGSKIVSLHVTITRRKIREDLDLVGKIPPPTREQREMLDSPNTFRKEIFMYSKIFPFYRKLEIESGIEDSDLAPRYFGSRLGPDPEDFEDALILIEDLRPRGYYTAGRRTGCDLQHARMTVKAMARFHALGMAAKEKDPEFFEILRMEARCIDMAHPEQWVPIIAERIQDVKKDPEIRDYFEACGRCLAKGNYDTWLATPEEPWSSIIHADFWANNIMYKKSKDGQVDDVKLIDFQNYLFLSPLRDLTFFVTCGLDHEAIDHVDELIDFYYESLLERLKLLNCDVRRYDRESFEERLREDAQVEFSHCLSMTKIITLDVEPSHPDCQNVKHLLQHGESNPAYTRKLRDLVMTYNKRGWLQEK</sequence>
<dbReference type="KEGG" id="fas:105267624"/>
<organism evidence="2 3">
    <name type="scientific">Fopius arisanus</name>
    <dbReference type="NCBI Taxonomy" id="64838"/>
    <lineage>
        <taxon>Eukaryota</taxon>
        <taxon>Metazoa</taxon>
        <taxon>Ecdysozoa</taxon>
        <taxon>Arthropoda</taxon>
        <taxon>Hexapoda</taxon>
        <taxon>Insecta</taxon>
        <taxon>Pterygota</taxon>
        <taxon>Neoptera</taxon>
        <taxon>Endopterygota</taxon>
        <taxon>Hymenoptera</taxon>
        <taxon>Apocrita</taxon>
        <taxon>Ichneumonoidea</taxon>
        <taxon>Braconidae</taxon>
        <taxon>Opiinae</taxon>
        <taxon>Fopius</taxon>
    </lineage>
</organism>
<dbReference type="Pfam" id="PF02958">
    <property type="entry name" value="EcKL"/>
    <property type="match status" value="2"/>
</dbReference>
<protein>
    <recommendedName>
        <fullName evidence="1">CHK kinase-like domain-containing protein</fullName>
    </recommendedName>
</protein>
<dbReference type="PANTHER" id="PTHR11012">
    <property type="entry name" value="PROTEIN KINASE-LIKE DOMAIN-CONTAINING"/>
    <property type="match status" value="1"/>
</dbReference>
<gene>
    <name evidence="3" type="primary">LOC105267624</name>
</gene>
<evidence type="ECO:0000313" key="3">
    <source>
        <dbReference type="RefSeq" id="XP_011304912.1"/>
    </source>
</evidence>
<dbReference type="OrthoDB" id="191037at2759"/>
<evidence type="ECO:0000313" key="2">
    <source>
        <dbReference type="Proteomes" id="UP000694866"/>
    </source>
</evidence>